<dbReference type="SUPFAM" id="SSF56935">
    <property type="entry name" value="Porins"/>
    <property type="match status" value="1"/>
</dbReference>
<sequence>MNIRQHKIAHAVRVALILGSCGLATAVAAQTAPADQTAPPAPTAQSSAQSQPPQSASPQTGTPAPPNKTVTLQGITVTGSLIRSVDVETAQPVTELSHEALQQQGFVSVGQILQNVPSVGSAGTSNQSALGDIVGQYASLRGLGASRTLILVDGQRYTTDIFGQTDLSTLPSSLIDSVEILQDGASSIYGSDAIAGVINIHTKNVDGLYVDTYNSTYSPGNYGKQAQFSLTGGKKFSRGDITFNVTVQNINQIMSNQVWFSRYGFASPSSVPQYPQSQGPSAYGQILSGVNSATGAPTVIPGQVISPVTGGPLPMIVNMGGNGMNIADYHPDAVGIQFPSPYPGASFANDYGNQAYEETLIPDNRLRSYFLKGDYKITDHVSAVFTGTYNTNNATSYTGGYGLSSSTPANGPNLAAALGLPAGSLGNAWFPTLSGSSYYNPLPGNNLSFFLPLAQPNRVTVNNIKQYGFRAGLQGDFSLGENEFNWDAGYSDYKYIQDMGGGGNLNLVHLYEALGPSFMGPNGQVLCGTPGNVIQGCVPLNPFSGSGGLTPAESNYLNYNFFTHSWSEERQVQANLSGDMFTLPQSLGEGDATFAVGADHRDVSGGVTPDLYTQEGLNTNLQQNPGSGSYGINEAYAEINLPLLKEMTGAQLLDFDVSHRLSHYTNFGTTNNNSYKIAYKPIDDLLIRASYGTGFRAGSISNLYGGTMQSFTDYLDPCDVNFGAAATNAAAEQRCLSGIGNLKGVAPGFTQTTTSGTPITSNGGAQSTTPFLTGANSNLKPESSKSYTFGFVYSPSWFSGFNLNLDYYRIRINNVITLPSANSILDNCYVAGELNECSQFQRNAATGQVVNLLQAVTNEGFIDERGTDLGLSYNFPETPVGKFKIDTTGTYINSLHEEATSGPGAQVVSYDVGTYDQILGPVWRFRDTTNLNWSWRAFSATWTLRYYSSLRESCRTSNVAMQMYFPCPDPTGIVQNNNLGTGLYRQGGLAFNDLQVSWKAPWKGQISLGATDVFNRRAPLTYVGAENVVGPLGPTGTDGYTSYAYNPEYDIGRVIYLKYSQKLF</sequence>
<name>A0ABS2KC23_9GAMM</name>
<feature type="chain" id="PRO_5046385087" evidence="11">
    <location>
        <begin position="27"/>
        <end position="1064"/>
    </location>
</feature>
<evidence type="ECO:0000256" key="8">
    <source>
        <dbReference type="PROSITE-ProRule" id="PRU01360"/>
    </source>
</evidence>
<reference evidence="14" key="1">
    <citation type="submission" date="2020-10" db="EMBL/GenBank/DDBJ databases">
        <title>Phylogeny of dyella-like bacteria.</title>
        <authorList>
            <person name="Fu J."/>
        </authorList>
    </citation>
    <scope>NUCLEOTIDE SEQUENCE</scope>
    <source>
        <strain evidence="14">DHON07</strain>
    </source>
</reference>
<evidence type="ECO:0000256" key="7">
    <source>
        <dbReference type="ARBA" id="ARBA00023237"/>
    </source>
</evidence>
<evidence type="ECO:0000256" key="4">
    <source>
        <dbReference type="ARBA" id="ARBA00022692"/>
    </source>
</evidence>
<keyword evidence="15" id="KW-1185">Reference proteome</keyword>
<keyword evidence="14" id="KW-0675">Receptor</keyword>
<accession>A0ABS2KC23</accession>
<evidence type="ECO:0000256" key="11">
    <source>
        <dbReference type="SAM" id="SignalP"/>
    </source>
</evidence>
<keyword evidence="3 8" id="KW-1134">Transmembrane beta strand</keyword>
<keyword evidence="11" id="KW-0732">Signal</keyword>
<dbReference type="PROSITE" id="PS52016">
    <property type="entry name" value="TONB_DEPENDENT_REC_3"/>
    <property type="match status" value="1"/>
</dbReference>
<comment type="caution">
    <text evidence="14">The sequence shown here is derived from an EMBL/GenBank/DDBJ whole genome shotgun (WGS) entry which is preliminary data.</text>
</comment>
<dbReference type="Pfam" id="PF07715">
    <property type="entry name" value="Plug"/>
    <property type="match status" value="1"/>
</dbReference>
<dbReference type="PANTHER" id="PTHR47234">
    <property type="match status" value="1"/>
</dbReference>
<evidence type="ECO:0000256" key="1">
    <source>
        <dbReference type="ARBA" id="ARBA00004571"/>
    </source>
</evidence>
<dbReference type="InterPro" id="IPR000531">
    <property type="entry name" value="Beta-barrel_TonB"/>
</dbReference>
<evidence type="ECO:0000313" key="14">
    <source>
        <dbReference type="EMBL" id="MBM7128654.1"/>
    </source>
</evidence>
<evidence type="ECO:0000256" key="9">
    <source>
        <dbReference type="RuleBase" id="RU003357"/>
    </source>
</evidence>
<comment type="similarity">
    <text evidence="8 9">Belongs to the TonB-dependent receptor family.</text>
</comment>
<keyword evidence="4 8" id="KW-0812">Transmembrane</keyword>
<evidence type="ECO:0000313" key="15">
    <source>
        <dbReference type="Proteomes" id="UP001430193"/>
    </source>
</evidence>
<comment type="subcellular location">
    <subcellularLocation>
        <location evidence="1 8">Cell outer membrane</location>
        <topology evidence="1 8">Multi-pass membrane protein</topology>
    </subcellularLocation>
</comment>
<dbReference type="InterPro" id="IPR036942">
    <property type="entry name" value="Beta-barrel_TonB_sf"/>
</dbReference>
<dbReference type="Gene3D" id="2.170.130.10">
    <property type="entry name" value="TonB-dependent receptor, plug domain"/>
    <property type="match status" value="1"/>
</dbReference>
<proteinExistence type="inferred from homology"/>
<dbReference type="InterPro" id="IPR037066">
    <property type="entry name" value="Plug_dom_sf"/>
</dbReference>
<evidence type="ECO:0000256" key="2">
    <source>
        <dbReference type="ARBA" id="ARBA00022448"/>
    </source>
</evidence>
<keyword evidence="6 8" id="KW-0472">Membrane</keyword>
<feature type="compositionally biased region" description="Low complexity" evidence="10">
    <location>
        <begin position="34"/>
        <end position="60"/>
    </location>
</feature>
<organism evidence="14 15">
    <name type="scientific">Dyella mobilis</name>
    <dbReference type="NCBI Taxonomy" id="1849582"/>
    <lineage>
        <taxon>Bacteria</taxon>
        <taxon>Pseudomonadati</taxon>
        <taxon>Pseudomonadota</taxon>
        <taxon>Gammaproteobacteria</taxon>
        <taxon>Lysobacterales</taxon>
        <taxon>Rhodanobacteraceae</taxon>
        <taxon>Dyella</taxon>
    </lineage>
</organism>
<evidence type="ECO:0000256" key="3">
    <source>
        <dbReference type="ARBA" id="ARBA00022452"/>
    </source>
</evidence>
<evidence type="ECO:0000256" key="6">
    <source>
        <dbReference type="ARBA" id="ARBA00023136"/>
    </source>
</evidence>
<evidence type="ECO:0000259" key="13">
    <source>
        <dbReference type="Pfam" id="PF07715"/>
    </source>
</evidence>
<dbReference type="Pfam" id="PF00593">
    <property type="entry name" value="TonB_dep_Rec_b-barrel"/>
    <property type="match status" value="1"/>
</dbReference>
<dbReference type="PANTHER" id="PTHR47234:SF2">
    <property type="entry name" value="TONB-DEPENDENT RECEPTOR"/>
    <property type="match status" value="1"/>
</dbReference>
<feature type="domain" description="TonB-dependent receptor-like beta-barrel" evidence="12">
    <location>
        <begin position="552"/>
        <end position="1010"/>
    </location>
</feature>
<dbReference type="EMBL" id="JADIKF010000034">
    <property type="protein sequence ID" value="MBM7128654.1"/>
    <property type="molecule type" value="Genomic_DNA"/>
</dbReference>
<evidence type="ECO:0000256" key="5">
    <source>
        <dbReference type="ARBA" id="ARBA00023077"/>
    </source>
</evidence>
<protein>
    <submittedName>
        <fullName evidence="14">TonB-dependent receptor</fullName>
    </submittedName>
</protein>
<dbReference type="InterPro" id="IPR039426">
    <property type="entry name" value="TonB-dep_rcpt-like"/>
</dbReference>
<dbReference type="RefSeq" id="WP_204630272.1">
    <property type="nucleotide sequence ID" value="NZ_BSOC01000008.1"/>
</dbReference>
<dbReference type="Gene3D" id="2.40.170.20">
    <property type="entry name" value="TonB-dependent receptor, beta-barrel domain"/>
    <property type="match status" value="1"/>
</dbReference>
<keyword evidence="2 8" id="KW-0813">Transport</keyword>
<dbReference type="Proteomes" id="UP001430193">
    <property type="component" value="Unassembled WGS sequence"/>
</dbReference>
<keyword evidence="7 8" id="KW-0998">Cell outer membrane</keyword>
<gene>
    <name evidence="14" type="ORF">ISS99_03880</name>
</gene>
<feature type="domain" description="TonB-dependent receptor plug" evidence="13">
    <location>
        <begin position="88"/>
        <end position="197"/>
    </location>
</feature>
<feature type="region of interest" description="Disordered" evidence="10">
    <location>
        <begin position="34"/>
        <end position="69"/>
    </location>
</feature>
<evidence type="ECO:0000259" key="12">
    <source>
        <dbReference type="Pfam" id="PF00593"/>
    </source>
</evidence>
<evidence type="ECO:0000256" key="10">
    <source>
        <dbReference type="SAM" id="MobiDB-lite"/>
    </source>
</evidence>
<keyword evidence="5 9" id="KW-0798">TonB box</keyword>
<feature type="signal peptide" evidence="11">
    <location>
        <begin position="1"/>
        <end position="26"/>
    </location>
</feature>
<dbReference type="InterPro" id="IPR012910">
    <property type="entry name" value="Plug_dom"/>
</dbReference>